<evidence type="ECO:0000313" key="3">
    <source>
        <dbReference type="Proteomes" id="UP000729402"/>
    </source>
</evidence>
<dbReference type="EMBL" id="JAAALK010000289">
    <property type="protein sequence ID" value="KAG8050652.1"/>
    <property type="molecule type" value="Genomic_DNA"/>
</dbReference>
<dbReference type="AlphaFoldDB" id="A0A8J5RL03"/>
<dbReference type="Pfam" id="PF20452">
    <property type="entry name" value="Calmod_bind_C"/>
    <property type="match status" value="1"/>
</dbReference>
<dbReference type="OrthoDB" id="3219396at2759"/>
<comment type="caution">
    <text evidence="2">The sequence shown here is derived from an EMBL/GenBank/DDBJ whole genome shotgun (WGS) entry which is preliminary data.</text>
</comment>
<dbReference type="Proteomes" id="UP000729402">
    <property type="component" value="Unassembled WGS sequence"/>
</dbReference>
<sequence>MILTDERLVLVGGIVKQDRSGIIKGIGIWELWNKEWHKVARMPHRFFQSFGEFNAKKCDSGRELYSFFMENHHVMFINSVYQIVGVTIGDHYTPIK</sequence>
<keyword evidence="3" id="KW-1185">Reference proteome</keyword>
<dbReference type="InterPro" id="IPR046829">
    <property type="entry name" value="Calmod_bind_C"/>
</dbReference>
<proteinExistence type="predicted"/>
<name>A0A8J5RL03_ZIZPA</name>
<reference evidence="2" key="1">
    <citation type="journal article" date="2021" name="bioRxiv">
        <title>Whole Genome Assembly and Annotation of Northern Wild Rice, Zizania palustris L., Supports a Whole Genome Duplication in the Zizania Genus.</title>
        <authorList>
            <person name="Haas M."/>
            <person name="Kono T."/>
            <person name="Macchietto M."/>
            <person name="Millas R."/>
            <person name="McGilp L."/>
            <person name="Shao M."/>
            <person name="Duquette J."/>
            <person name="Hirsch C.N."/>
            <person name="Kimball J."/>
        </authorList>
    </citation>
    <scope>NUCLEOTIDE SEQUENCE</scope>
    <source>
        <tissue evidence="2">Fresh leaf tissue</tissue>
    </source>
</reference>
<accession>A0A8J5RL03</accession>
<reference evidence="2" key="2">
    <citation type="submission" date="2021-02" db="EMBL/GenBank/DDBJ databases">
        <authorList>
            <person name="Kimball J.A."/>
            <person name="Haas M.W."/>
            <person name="Macchietto M."/>
            <person name="Kono T."/>
            <person name="Duquette J."/>
            <person name="Shao M."/>
        </authorList>
    </citation>
    <scope>NUCLEOTIDE SEQUENCE</scope>
    <source>
        <tissue evidence="2">Fresh leaf tissue</tissue>
    </source>
</reference>
<protein>
    <recommendedName>
        <fullName evidence="1">Calmodulin binding protein C-terminal domain-containing protein</fullName>
    </recommendedName>
</protein>
<evidence type="ECO:0000259" key="1">
    <source>
        <dbReference type="Pfam" id="PF20452"/>
    </source>
</evidence>
<evidence type="ECO:0000313" key="2">
    <source>
        <dbReference type="EMBL" id="KAG8050652.1"/>
    </source>
</evidence>
<feature type="domain" description="Calmodulin binding protein C-terminal" evidence="1">
    <location>
        <begin position="63"/>
        <end position="95"/>
    </location>
</feature>
<organism evidence="2 3">
    <name type="scientific">Zizania palustris</name>
    <name type="common">Northern wild rice</name>
    <dbReference type="NCBI Taxonomy" id="103762"/>
    <lineage>
        <taxon>Eukaryota</taxon>
        <taxon>Viridiplantae</taxon>
        <taxon>Streptophyta</taxon>
        <taxon>Embryophyta</taxon>
        <taxon>Tracheophyta</taxon>
        <taxon>Spermatophyta</taxon>
        <taxon>Magnoliopsida</taxon>
        <taxon>Liliopsida</taxon>
        <taxon>Poales</taxon>
        <taxon>Poaceae</taxon>
        <taxon>BOP clade</taxon>
        <taxon>Oryzoideae</taxon>
        <taxon>Oryzeae</taxon>
        <taxon>Zizaniinae</taxon>
        <taxon>Zizania</taxon>
    </lineage>
</organism>
<gene>
    <name evidence="2" type="ORF">GUJ93_ZPchr0009g2115</name>
</gene>